<dbReference type="OrthoDB" id="5294021at2759"/>
<name>A0A6G1GC89_9PEZI</name>
<reference evidence="2 4" key="1">
    <citation type="submission" date="2020-01" db="EMBL/GenBank/DDBJ databases">
        <authorList>
            <consortium name="DOE Joint Genome Institute"/>
            <person name="Haridas S."/>
            <person name="Albert R."/>
            <person name="Binder M."/>
            <person name="Bloem J."/>
            <person name="Labutti K."/>
            <person name="Salamov A."/>
            <person name="Andreopoulos B."/>
            <person name="Baker S.E."/>
            <person name="Barry K."/>
            <person name="Bills G."/>
            <person name="Bluhm B.H."/>
            <person name="Cannon C."/>
            <person name="Castanera R."/>
            <person name="Culley D.E."/>
            <person name="Daum C."/>
            <person name="Ezra D."/>
            <person name="Gonzalez J.B."/>
            <person name="Henrissat B."/>
            <person name="Kuo A."/>
            <person name="Liang C."/>
            <person name="Lipzen A."/>
            <person name="Lutzoni F."/>
            <person name="Magnuson J."/>
            <person name="Mondo S."/>
            <person name="Nolan M."/>
            <person name="Ohm R."/>
            <person name="Pangilinan J."/>
            <person name="Park H.-J."/>
            <person name="Ramirez L."/>
            <person name="Alfaro M."/>
            <person name="Sun H."/>
            <person name="Tritt A."/>
            <person name="Yoshinaga Y."/>
            <person name="Zwiers L.-H."/>
            <person name="Turgeon B.G."/>
            <person name="Goodwin S.B."/>
            <person name="Spatafora J.W."/>
            <person name="Crous P.W."/>
            <person name="Grigoriev I.V."/>
        </authorList>
    </citation>
    <scope>NUCLEOTIDE SEQUENCE</scope>
    <source>
        <strain evidence="2 4">CBS 781.70</strain>
    </source>
</reference>
<feature type="region of interest" description="Disordered" evidence="1">
    <location>
        <begin position="232"/>
        <end position="253"/>
    </location>
</feature>
<evidence type="ECO:0000313" key="2">
    <source>
        <dbReference type="EMBL" id="KAF1815707.1"/>
    </source>
</evidence>
<dbReference type="GeneID" id="54419352"/>
<evidence type="ECO:0000256" key="1">
    <source>
        <dbReference type="SAM" id="MobiDB-lite"/>
    </source>
</evidence>
<dbReference type="EMBL" id="ML975151">
    <property type="protein sequence ID" value="KAF1815707.1"/>
    <property type="molecule type" value="Genomic_DNA"/>
</dbReference>
<proteinExistence type="predicted"/>
<protein>
    <submittedName>
        <fullName evidence="2 4">Uncharacterized protein</fullName>
    </submittedName>
</protein>
<accession>A0A6G1GC89</accession>
<evidence type="ECO:0000313" key="4">
    <source>
        <dbReference type="RefSeq" id="XP_033537338.1"/>
    </source>
</evidence>
<sequence length="402" mass="44333">MTDTEFETSPMVASFLEQVAVDIPCLTSCISALIDCTESALPLVTELQDRASPSAASTLEQQCRQLSKLSTELKTILGSYSLQVESSGYDGSPPPVDPSIGDWVQDTLAAVNELGDQAAQLLEGVMEEKGEEAEGSGHEEGFVEIRSAEQVVKKLVPLSNTLMKRTTFLKEFLPIFKCDLDEYLAKNIAQPNRNGNITTIRSALYDLKDEMRASVPLLEELECEEPMIVETSDSGRASAPPHHRSSISTASTTSRVSDASSTISFTRDSSDPDDFYLVDSAESLAATAKSIRETQMRVFDSLTEILTNHPSDWLNGITTRGKGRSLSWADFQQLDYRKIKVLVKAYRSLNLNLQVITLRCRNEGGNKRKILEKMRKMLQQVCEILKLDADGTIGDDSDLAFL</sequence>
<keyword evidence="3" id="KW-1185">Reference proteome</keyword>
<organism evidence="2">
    <name type="scientific">Eremomyces bilateralis CBS 781.70</name>
    <dbReference type="NCBI Taxonomy" id="1392243"/>
    <lineage>
        <taxon>Eukaryota</taxon>
        <taxon>Fungi</taxon>
        <taxon>Dikarya</taxon>
        <taxon>Ascomycota</taxon>
        <taxon>Pezizomycotina</taxon>
        <taxon>Dothideomycetes</taxon>
        <taxon>Dothideomycetes incertae sedis</taxon>
        <taxon>Eremomycetales</taxon>
        <taxon>Eremomycetaceae</taxon>
        <taxon>Eremomyces</taxon>
    </lineage>
</organism>
<dbReference type="Proteomes" id="UP000504638">
    <property type="component" value="Unplaced"/>
</dbReference>
<evidence type="ECO:0000313" key="3">
    <source>
        <dbReference type="Proteomes" id="UP000504638"/>
    </source>
</evidence>
<dbReference type="AlphaFoldDB" id="A0A6G1GC89"/>
<gene>
    <name evidence="2 4" type="ORF">P152DRAFT_455422</name>
</gene>
<reference evidence="4" key="3">
    <citation type="submission" date="2025-04" db="UniProtKB">
        <authorList>
            <consortium name="RefSeq"/>
        </authorList>
    </citation>
    <scope>IDENTIFICATION</scope>
    <source>
        <strain evidence="4">CBS 781.70</strain>
    </source>
</reference>
<reference evidence="4" key="2">
    <citation type="submission" date="2020-04" db="EMBL/GenBank/DDBJ databases">
        <authorList>
            <consortium name="NCBI Genome Project"/>
        </authorList>
    </citation>
    <scope>NUCLEOTIDE SEQUENCE</scope>
    <source>
        <strain evidence="4">CBS 781.70</strain>
    </source>
</reference>
<dbReference type="RefSeq" id="XP_033537338.1">
    <property type="nucleotide sequence ID" value="XM_033678782.1"/>
</dbReference>